<dbReference type="Gene3D" id="3.40.50.150">
    <property type="entry name" value="Vaccinia Virus protein VP39"/>
    <property type="match status" value="1"/>
</dbReference>
<dbReference type="Pfam" id="PF08242">
    <property type="entry name" value="Methyltransf_12"/>
    <property type="match status" value="1"/>
</dbReference>
<dbReference type="InterPro" id="IPR029063">
    <property type="entry name" value="SAM-dependent_MTases_sf"/>
</dbReference>
<comment type="caution">
    <text evidence="2">The sequence shown here is derived from an EMBL/GenBank/DDBJ whole genome shotgun (WGS) entry which is preliminary data.</text>
</comment>
<name>A0A846XAV9_9NOCA</name>
<dbReference type="AlphaFoldDB" id="A0A846XAV9"/>
<keyword evidence="2" id="KW-0808">Transferase</keyword>
<proteinExistence type="predicted"/>
<accession>A0A846XAV9</accession>
<evidence type="ECO:0000313" key="2">
    <source>
        <dbReference type="EMBL" id="NKY33158.1"/>
    </source>
</evidence>
<dbReference type="InterPro" id="IPR013217">
    <property type="entry name" value="Methyltransf_12"/>
</dbReference>
<protein>
    <submittedName>
        <fullName evidence="2">Class I SAM-dependent methyltransferase</fullName>
    </submittedName>
</protein>
<dbReference type="EMBL" id="JAAXOO010000002">
    <property type="protein sequence ID" value="NKY33158.1"/>
    <property type="molecule type" value="Genomic_DNA"/>
</dbReference>
<keyword evidence="2" id="KW-0489">Methyltransferase</keyword>
<dbReference type="SUPFAM" id="SSF53335">
    <property type="entry name" value="S-adenosyl-L-methionine-dependent methyltransferases"/>
    <property type="match status" value="1"/>
</dbReference>
<dbReference type="Proteomes" id="UP000565715">
    <property type="component" value="Unassembled WGS sequence"/>
</dbReference>
<dbReference type="RefSeq" id="WP_068040359.1">
    <property type="nucleotide sequence ID" value="NZ_JAAXOO010000002.1"/>
</dbReference>
<dbReference type="CDD" id="cd02440">
    <property type="entry name" value="AdoMet_MTases"/>
    <property type="match status" value="1"/>
</dbReference>
<organism evidence="2 3">
    <name type="scientific">Nocardia speluncae</name>
    <dbReference type="NCBI Taxonomy" id="419477"/>
    <lineage>
        <taxon>Bacteria</taxon>
        <taxon>Bacillati</taxon>
        <taxon>Actinomycetota</taxon>
        <taxon>Actinomycetes</taxon>
        <taxon>Mycobacteriales</taxon>
        <taxon>Nocardiaceae</taxon>
        <taxon>Nocardia</taxon>
    </lineage>
</organism>
<gene>
    <name evidence="2" type="ORF">HGA13_08765</name>
</gene>
<evidence type="ECO:0000259" key="1">
    <source>
        <dbReference type="Pfam" id="PF08242"/>
    </source>
</evidence>
<dbReference type="GO" id="GO:0032259">
    <property type="term" value="P:methylation"/>
    <property type="evidence" value="ECO:0007669"/>
    <property type="project" value="UniProtKB-KW"/>
</dbReference>
<sequence>MNDSVLSLLAEHPFIAGATRDHDSGDITVIPDTAAIAVRPVPGPLLAEHLRHWQQVYEFVYAGATDRHADDLDLSGWRASDTGAPLPREHMLEWIDHAVRLTLSSRPRFVLEVGCGSGLLAHRVRDRVRHYVGLDVAAPVVERLARQLPSARIARAAAHELGTAAVRQLLDETAPPDCLVLNSVTQCFPNEDYLTAVVDAALDRVAPGGTVVVGDVRNSTVLDHYARWVERARDRTVGDAELEQRVARRAAADEELVCDPRVFARIADRHPRTVHPACYAKPMRADTELTRYRYDIVYTVDVPAPRPCPVVTWPEWADGDLRVLAAHPPQDELLVRDIPNALLAPGVAGAVTPATLTAAVPAGWSVLLDSVDGRRLAVGPASQAHRLPAVDPNIETSGCNDPFAGFLRRRLPELLADHLEQRLPGTIPPRITVAAGVTVR</sequence>
<feature type="domain" description="Methyltransferase type 12" evidence="1">
    <location>
        <begin position="111"/>
        <end position="210"/>
    </location>
</feature>
<dbReference type="GO" id="GO:0008168">
    <property type="term" value="F:methyltransferase activity"/>
    <property type="evidence" value="ECO:0007669"/>
    <property type="project" value="UniProtKB-KW"/>
</dbReference>
<evidence type="ECO:0000313" key="3">
    <source>
        <dbReference type="Proteomes" id="UP000565715"/>
    </source>
</evidence>
<keyword evidence="3" id="KW-1185">Reference proteome</keyword>
<reference evidence="2 3" key="1">
    <citation type="submission" date="2020-04" db="EMBL/GenBank/DDBJ databases">
        <title>MicrobeNet Type strains.</title>
        <authorList>
            <person name="Nicholson A.C."/>
        </authorList>
    </citation>
    <scope>NUCLEOTIDE SEQUENCE [LARGE SCALE GENOMIC DNA]</scope>
    <source>
        <strain evidence="2 3">DSM 45078</strain>
    </source>
</reference>